<accession>A0A7G9WFG2</accession>
<dbReference type="AlphaFoldDB" id="A0A7G9WFG2"/>
<comment type="similarity">
    <text evidence="1 4">Belongs to the glycosyl hydrolase 1 family.</text>
</comment>
<keyword evidence="3" id="KW-0326">Glycosidase</keyword>
<evidence type="ECO:0000256" key="1">
    <source>
        <dbReference type="ARBA" id="ARBA00010838"/>
    </source>
</evidence>
<dbReference type="GO" id="GO:0008422">
    <property type="term" value="F:beta-glucosidase activity"/>
    <property type="evidence" value="ECO:0007669"/>
    <property type="project" value="TreeGrafter"/>
</dbReference>
<dbReference type="InterPro" id="IPR017853">
    <property type="entry name" value="GH"/>
</dbReference>
<keyword evidence="6" id="KW-1185">Reference proteome</keyword>
<evidence type="ECO:0000256" key="3">
    <source>
        <dbReference type="ARBA" id="ARBA00023295"/>
    </source>
</evidence>
<keyword evidence="2 5" id="KW-0378">Hydrolase</keyword>
<dbReference type="Pfam" id="PF00232">
    <property type="entry name" value="Glyco_hydro_1"/>
    <property type="match status" value="2"/>
</dbReference>
<dbReference type="PANTHER" id="PTHR10353">
    <property type="entry name" value="GLYCOSYL HYDROLASE"/>
    <property type="match status" value="1"/>
</dbReference>
<name>A0A7G9WFG2_9FIRM</name>
<proteinExistence type="inferred from homology"/>
<dbReference type="EMBL" id="CP060696">
    <property type="protein sequence ID" value="QNO17424.1"/>
    <property type="molecule type" value="Genomic_DNA"/>
</dbReference>
<evidence type="ECO:0000313" key="5">
    <source>
        <dbReference type="EMBL" id="QNO17424.1"/>
    </source>
</evidence>
<protein>
    <submittedName>
        <fullName evidence="5">Family 1 glycosylhydrolase</fullName>
    </submittedName>
</protein>
<sequence>MDTPFSLKNTLLGCATSATQIEGSPTKNSWYDWAERPGKMKDSSSPKNANQHWQRWKEDNRLIGELGLQVYRMSIEWSRVEPAPGQFCRQAINHYREEILDLQKMGVKVLITLHHFSNPSWFESRGGFLQKESPSIFLRYVTYVVEEIGDLVSDYVTLNEPNVYVTLSYFLAQWPPAKHNPGQAVRVMRNLVYCHLTAYRRIHRIREERRFPGRTMVGFAEHLRVFTPAQPKDRPLANGMEYLFQGLTEALYTGRLTLPLGAEAPLGDGRFYDYIGINYYTRIWVHGANTTGQPGKPVNDLGWEIYPEGLGILMRHRYKRFTAPIWITENGVADRDDKLRCRFLYDHLKQIADSGLPVERYYHWSLMDNFEWAEGETSAFGLIGCDFKTQVRTVRRSARFYKEIIQNHGVTQQMIDRYLK</sequence>
<dbReference type="Gene3D" id="3.20.20.80">
    <property type="entry name" value="Glycosidases"/>
    <property type="match status" value="1"/>
</dbReference>
<dbReference type="PANTHER" id="PTHR10353:SF209">
    <property type="entry name" value="GALACTOLIPID GALACTOSYLTRANSFERASE SFR2, CHLOROPLASTIC"/>
    <property type="match status" value="1"/>
</dbReference>
<dbReference type="InterPro" id="IPR001360">
    <property type="entry name" value="Glyco_hydro_1"/>
</dbReference>
<dbReference type="KEGG" id="caml:H6X83_10820"/>
<dbReference type="GO" id="GO:0005975">
    <property type="term" value="P:carbohydrate metabolic process"/>
    <property type="evidence" value="ECO:0007669"/>
    <property type="project" value="InterPro"/>
</dbReference>
<evidence type="ECO:0000256" key="4">
    <source>
        <dbReference type="RuleBase" id="RU003690"/>
    </source>
</evidence>
<gene>
    <name evidence="5" type="ORF">H6X83_10820</name>
</gene>
<evidence type="ECO:0000313" key="6">
    <source>
        <dbReference type="Proteomes" id="UP000516046"/>
    </source>
</evidence>
<organism evidence="5 6">
    <name type="scientific">Caproicibacterium amylolyticum</name>
    <dbReference type="NCBI Taxonomy" id="2766537"/>
    <lineage>
        <taxon>Bacteria</taxon>
        <taxon>Bacillati</taxon>
        <taxon>Bacillota</taxon>
        <taxon>Clostridia</taxon>
        <taxon>Eubacteriales</taxon>
        <taxon>Oscillospiraceae</taxon>
        <taxon>Caproicibacterium</taxon>
    </lineage>
</organism>
<dbReference type="PRINTS" id="PR00131">
    <property type="entry name" value="GLHYDRLASE1"/>
</dbReference>
<evidence type="ECO:0000256" key="2">
    <source>
        <dbReference type="ARBA" id="ARBA00022801"/>
    </source>
</evidence>
<dbReference type="RefSeq" id="WP_212506494.1">
    <property type="nucleotide sequence ID" value="NZ_CP060696.1"/>
</dbReference>
<dbReference type="Proteomes" id="UP000516046">
    <property type="component" value="Chromosome"/>
</dbReference>
<reference evidence="5 6" key="1">
    <citation type="submission" date="2020-08" db="EMBL/GenBank/DDBJ databases">
        <authorList>
            <person name="Ren C."/>
            <person name="Gu Y."/>
            <person name="Xu Y."/>
        </authorList>
    </citation>
    <scope>NUCLEOTIDE SEQUENCE [LARGE SCALE GENOMIC DNA]</scope>
    <source>
        <strain evidence="5 6">LBM18003</strain>
    </source>
</reference>
<dbReference type="SUPFAM" id="SSF51445">
    <property type="entry name" value="(Trans)glycosidases"/>
    <property type="match status" value="1"/>
</dbReference>